<dbReference type="GO" id="GO:0004565">
    <property type="term" value="F:beta-galactosidase activity"/>
    <property type="evidence" value="ECO:0007669"/>
    <property type="project" value="UniProtKB-EC"/>
</dbReference>
<reference evidence="15" key="1">
    <citation type="submission" date="2015-12" db="EMBL/GenBank/DDBJ databases">
        <authorList>
            <person name="Zhang G."/>
            <person name="Stingl U."/>
        </authorList>
    </citation>
    <scope>NUCLEOTIDE SEQUENCE [LARGE SCALE GENOMIC DNA]</scope>
    <source>
        <strain evidence="15">ZGT108</strain>
    </source>
</reference>
<dbReference type="PIRSF" id="PIRSF001084">
    <property type="entry name" value="B-galactosidase"/>
    <property type="match status" value="1"/>
</dbReference>
<comment type="caution">
    <text evidence="14">The sequence shown here is derived from an EMBL/GenBank/DDBJ whole genome shotgun (WGS) entry which is preliminary data.</text>
</comment>
<dbReference type="GO" id="GO:0009341">
    <property type="term" value="C:beta-galactosidase complex"/>
    <property type="evidence" value="ECO:0007669"/>
    <property type="project" value="InterPro"/>
</dbReference>
<dbReference type="CDD" id="cd03143">
    <property type="entry name" value="A4_beta-galactosidase_middle_domain"/>
    <property type="match status" value="1"/>
</dbReference>
<dbReference type="Gene3D" id="3.40.50.880">
    <property type="match status" value="1"/>
</dbReference>
<evidence type="ECO:0000256" key="1">
    <source>
        <dbReference type="ARBA" id="ARBA00001412"/>
    </source>
</evidence>
<dbReference type="PANTHER" id="PTHR36447">
    <property type="entry name" value="BETA-GALACTOSIDASE GANA"/>
    <property type="match status" value="1"/>
</dbReference>
<protein>
    <recommendedName>
        <fullName evidence="3 8">Beta-galactosidase</fullName>
        <shortName evidence="8">Beta-gal</shortName>
        <ecNumber evidence="3 8">3.2.1.23</ecNumber>
    </recommendedName>
</protein>
<feature type="binding site" evidence="11">
    <location>
        <position position="109"/>
    </location>
    <ligand>
        <name>Zn(2+)</name>
        <dbReference type="ChEBI" id="CHEBI:29105"/>
    </ligand>
</feature>
<feature type="binding site" evidence="10">
    <location>
        <position position="323"/>
    </location>
    <ligand>
        <name>substrate</name>
    </ligand>
</feature>
<feature type="active site" description="Proton donor" evidence="9">
    <location>
        <position position="144"/>
    </location>
</feature>
<dbReference type="InterPro" id="IPR013529">
    <property type="entry name" value="Glyco_hydro_42_N"/>
</dbReference>
<dbReference type="EC" id="3.2.1.23" evidence="3 8"/>
<keyword evidence="7 8" id="KW-0326">Glycosidase</keyword>
<dbReference type="OrthoDB" id="9800974at2"/>
<feature type="domain" description="Beta-galactosidase trimerisation" evidence="13">
    <location>
        <begin position="401"/>
        <end position="588"/>
    </location>
</feature>
<comment type="similarity">
    <text evidence="2 8">Belongs to the glycosyl hydrolase 42 family.</text>
</comment>
<dbReference type="Gene3D" id="3.20.20.80">
    <property type="entry name" value="Glycosidases"/>
    <property type="match status" value="1"/>
</dbReference>
<gene>
    <name evidence="14" type="ORF">AVO44_05250</name>
</gene>
<keyword evidence="6 11" id="KW-0862">Zinc</keyword>
<accession>A0A0X3U0D7</accession>
<feature type="binding site" evidence="10">
    <location>
        <position position="143"/>
    </location>
    <ligand>
        <name>substrate</name>
    </ligand>
</feature>
<keyword evidence="15" id="KW-1185">Reference proteome</keyword>
<dbReference type="STRING" id="1685378.AVO44_05250"/>
<dbReference type="Pfam" id="PF02449">
    <property type="entry name" value="Glyco_hydro_42"/>
    <property type="match status" value="1"/>
</dbReference>
<dbReference type="InterPro" id="IPR003476">
    <property type="entry name" value="Glyco_hydro_42"/>
</dbReference>
<evidence type="ECO:0000313" key="15">
    <source>
        <dbReference type="Proteomes" id="UP000053690"/>
    </source>
</evidence>
<evidence type="ECO:0000256" key="9">
    <source>
        <dbReference type="PIRSR" id="PIRSR001084-1"/>
    </source>
</evidence>
<organism evidence="14 15">
    <name type="scientific">Ruegeria profundi</name>
    <dbReference type="NCBI Taxonomy" id="1685378"/>
    <lineage>
        <taxon>Bacteria</taxon>
        <taxon>Pseudomonadati</taxon>
        <taxon>Pseudomonadota</taxon>
        <taxon>Alphaproteobacteria</taxon>
        <taxon>Rhodobacterales</taxon>
        <taxon>Roseobacteraceae</taxon>
        <taxon>Ruegeria</taxon>
    </lineage>
</organism>
<dbReference type="AlphaFoldDB" id="A0A0X3U0D7"/>
<dbReference type="PANTHER" id="PTHR36447:SF2">
    <property type="entry name" value="BETA-GALACTOSIDASE YESZ"/>
    <property type="match status" value="1"/>
</dbReference>
<evidence type="ECO:0000313" key="14">
    <source>
        <dbReference type="EMBL" id="KUJ81264.1"/>
    </source>
</evidence>
<feature type="domain" description="Glycoside hydrolase family 42 N-terminal" evidence="12">
    <location>
        <begin position="8"/>
        <end position="392"/>
    </location>
</feature>
<evidence type="ECO:0000256" key="11">
    <source>
        <dbReference type="PIRSR" id="PIRSR001084-3"/>
    </source>
</evidence>
<dbReference type="RefSeq" id="WP_068333590.1">
    <property type="nucleotide sequence ID" value="NZ_LQBP01000002.1"/>
</dbReference>
<evidence type="ECO:0000256" key="10">
    <source>
        <dbReference type="PIRSR" id="PIRSR001084-2"/>
    </source>
</evidence>
<evidence type="ECO:0000259" key="13">
    <source>
        <dbReference type="Pfam" id="PF08532"/>
    </source>
</evidence>
<dbReference type="SUPFAM" id="SSF52317">
    <property type="entry name" value="Class I glutamine amidotransferase-like"/>
    <property type="match status" value="1"/>
</dbReference>
<feature type="active site" description="Nucleophile" evidence="9">
    <location>
        <position position="315"/>
    </location>
</feature>
<evidence type="ECO:0000256" key="5">
    <source>
        <dbReference type="ARBA" id="ARBA00022801"/>
    </source>
</evidence>
<evidence type="ECO:0000256" key="4">
    <source>
        <dbReference type="ARBA" id="ARBA00022723"/>
    </source>
</evidence>
<dbReference type="InterPro" id="IPR029062">
    <property type="entry name" value="Class_I_gatase-like"/>
</dbReference>
<dbReference type="SUPFAM" id="SSF51445">
    <property type="entry name" value="(Trans)glycosidases"/>
    <property type="match status" value="1"/>
</dbReference>
<dbReference type="InterPro" id="IPR017853">
    <property type="entry name" value="GH"/>
</dbReference>
<evidence type="ECO:0000256" key="3">
    <source>
        <dbReference type="ARBA" id="ARBA00012756"/>
    </source>
</evidence>
<evidence type="ECO:0000256" key="8">
    <source>
        <dbReference type="PIRNR" id="PIRNR001084"/>
    </source>
</evidence>
<keyword evidence="5 8" id="KW-0378">Hydrolase</keyword>
<dbReference type="GO" id="GO:0005975">
    <property type="term" value="P:carbohydrate metabolic process"/>
    <property type="evidence" value="ECO:0007669"/>
    <property type="project" value="InterPro"/>
</dbReference>
<keyword evidence="4 11" id="KW-0479">Metal-binding</keyword>
<sequence length="639" mass="71985">MKPELGVCYYPEHWPEEMWAKDATRMVETGLTWVRIGEFAWSRMEPTPGDLRFDWLDRAIEVLGSAGLKVVLGTPTATPPRWMLKKHPDMLAVDAQGQPRKFGSRRHYCFSHQGYIQECARIARIMGERYGRNPHVAAWQIDNEYGCHDTTISYSQAALRAFQHWLEAQYGSVDALNTAWGNVFWSMEYGSFDQIDLPNLTVTEPNPAHVLAFRRFSSDQVAIFNKAQVDVLRPLTDAPLLHNYMGRILDFDHFKVGEDLDIATWDSYPIGFLSDRLEVDEAHKTAFLQQGDPDMQAFHHDLYRAVGRGRWWVMEQQPGPVNWAPFNPAPLPGMVRLWSLEAVAHGAEVVSYFRWRQAPFAQEQMHAGLLTPNDKPAPALSEVRQTADDLAQLGTVTQTRADVAILFDYASDWAWQTQPQGAGFNYFRLVFSAYRALRRAGLSVDFLSTRDIPEPGYKLIFAPGLATLDSDLEHRLLQGCDLAILGPRSGAITRDFQIPKAGRPGLSGLSCDVDLVETLPPNVHRTVDGGGAARHWIDRLSGTAPDLLTFTDGTPALKGTDGLWYLAGFPDEHLWVWVVEMAAAKVKLDIHPLPEGLRRRETDQYVFLTNYTAAPINWNNHDIAPCDVVILKKNAPRKG</sequence>
<evidence type="ECO:0000256" key="2">
    <source>
        <dbReference type="ARBA" id="ARBA00005940"/>
    </source>
</evidence>
<dbReference type="Pfam" id="PF08532">
    <property type="entry name" value="Glyco_hydro_42M"/>
    <property type="match status" value="1"/>
</dbReference>
<proteinExistence type="inferred from homology"/>
<name>A0A0X3U0D7_9RHOB</name>
<feature type="binding site" evidence="10">
    <location>
        <position position="105"/>
    </location>
    <ligand>
        <name>substrate</name>
    </ligand>
</feature>
<dbReference type="Proteomes" id="UP000053690">
    <property type="component" value="Unassembled WGS sequence"/>
</dbReference>
<comment type="catalytic activity">
    <reaction evidence="1 8">
        <text>Hydrolysis of terminal non-reducing beta-D-galactose residues in beta-D-galactosides.</text>
        <dbReference type="EC" id="3.2.1.23"/>
    </reaction>
</comment>
<evidence type="ECO:0000256" key="7">
    <source>
        <dbReference type="ARBA" id="ARBA00023295"/>
    </source>
</evidence>
<dbReference type="GO" id="GO:0046872">
    <property type="term" value="F:metal ion binding"/>
    <property type="evidence" value="ECO:0007669"/>
    <property type="project" value="UniProtKB-KW"/>
</dbReference>
<dbReference type="EMBL" id="LQBP01000002">
    <property type="protein sequence ID" value="KUJ81264.1"/>
    <property type="molecule type" value="Genomic_DNA"/>
</dbReference>
<dbReference type="InterPro" id="IPR013738">
    <property type="entry name" value="Beta_galactosidase_Trimer"/>
</dbReference>
<evidence type="ECO:0000256" key="6">
    <source>
        <dbReference type="ARBA" id="ARBA00022833"/>
    </source>
</evidence>
<evidence type="ECO:0000259" key="12">
    <source>
        <dbReference type="Pfam" id="PF02449"/>
    </source>
</evidence>